<comment type="caution">
    <text evidence="2">The sequence shown here is derived from an EMBL/GenBank/DDBJ whole genome shotgun (WGS) entry which is preliminary data.</text>
</comment>
<accession>A0A5J4W4M2</accession>
<reference evidence="2 3" key="1">
    <citation type="submission" date="2019-03" db="EMBL/GenBank/DDBJ databases">
        <title>Single cell metagenomics reveals metabolic interactions within the superorganism composed of flagellate Streblomastix strix and complex community of Bacteroidetes bacteria on its surface.</title>
        <authorList>
            <person name="Treitli S.C."/>
            <person name="Kolisko M."/>
            <person name="Husnik F."/>
            <person name="Keeling P."/>
            <person name="Hampl V."/>
        </authorList>
    </citation>
    <scope>NUCLEOTIDE SEQUENCE [LARGE SCALE GENOMIC DNA]</scope>
    <source>
        <strain evidence="2">ST1C</strain>
    </source>
</reference>
<gene>
    <name evidence="2" type="ORF">EZS28_014938</name>
</gene>
<dbReference type="EMBL" id="SNRW01003549">
    <property type="protein sequence ID" value="KAA6389536.1"/>
    <property type="molecule type" value="Genomic_DNA"/>
</dbReference>
<feature type="region of interest" description="Disordered" evidence="1">
    <location>
        <begin position="78"/>
        <end position="124"/>
    </location>
</feature>
<sequence>MFGHVLFSVIIIEQTNTRTCNSTDIRLPQTIGSSNTVTTPNNIKRVIEAEQEINIPEGKKQDESEEKNFLESITQGITTPRLPPQKTDFQDIQRTQQGRGYDLVRDPNVIKEEETRNPPRNQERLIQREFVRERKVLQQREDRLIKGEDKKMQFWVKKIRE</sequence>
<organism evidence="2 3">
    <name type="scientific">Streblomastix strix</name>
    <dbReference type="NCBI Taxonomy" id="222440"/>
    <lineage>
        <taxon>Eukaryota</taxon>
        <taxon>Metamonada</taxon>
        <taxon>Preaxostyla</taxon>
        <taxon>Oxymonadida</taxon>
        <taxon>Streblomastigidae</taxon>
        <taxon>Streblomastix</taxon>
    </lineage>
</organism>
<evidence type="ECO:0000256" key="1">
    <source>
        <dbReference type="SAM" id="MobiDB-lite"/>
    </source>
</evidence>
<dbReference type="Proteomes" id="UP000324800">
    <property type="component" value="Unassembled WGS sequence"/>
</dbReference>
<name>A0A5J4W4M2_9EUKA</name>
<dbReference type="AlphaFoldDB" id="A0A5J4W4M2"/>
<proteinExistence type="predicted"/>
<evidence type="ECO:0000313" key="2">
    <source>
        <dbReference type="EMBL" id="KAA6389536.1"/>
    </source>
</evidence>
<protein>
    <submittedName>
        <fullName evidence="2">Uncharacterized protein</fullName>
    </submittedName>
</protein>
<feature type="compositionally biased region" description="Basic and acidic residues" evidence="1">
    <location>
        <begin position="102"/>
        <end position="124"/>
    </location>
</feature>
<evidence type="ECO:0000313" key="3">
    <source>
        <dbReference type="Proteomes" id="UP000324800"/>
    </source>
</evidence>